<evidence type="ECO:0000256" key="2">
    <source>
        <dbReference type="ARBA" id="ARBA00022679"/>
    </source>
</evidence>
<dbReference type="AlphaFoldDB" id="A0A3M7Q077"/>
<dbReference type="OrthoDB" id="68483at2759"/>
<keyword evidence="2" id="KW-0808">Transferase</keyword>
<dbReference type="STRING" id="10195.A0A3M7Q077"/>
<gene>
    <name evidence="9" type="ORF">BpHYR1_046706</name>
</gene>
<dbReference type="PANTHER" id="PTHR43895:SF150">
    <property type="entry name" value="SERINE_THREONINE-PROTEIN KINASE STK11"/>
    <property type="match status" value="1"/>
</dbReference>
<keyword evidence="4 9" id="KW-0418">Kinase</keyword>
<dbReference type="InterPro" id="IPR011009">
    <property type="entry name" value="Kinase-like_dom_sf"/>
</dbReference>
<organism evidence="9 10">
    <name type="scientific">Brachionus plicatilis</name>
    <name type="common">Marine rotifer</name>
    <name type="synonym">Brachionus muelleri</name>
    <dbReference type="NCBI Taxonomy" id="10195"/>
    <lineage>
        <taxon>Eukaryota</taxon>
        <taxon>Metazoa</taxon>
        <taxon>Spiralia</taxon>
        <taxon>Gnathifera</taxon>
        <taxon>Rotifera</taxon>
        <taxon>Eurotatoria</taxon>
        <taxon>Monogononta</taxon>
        <taxon>Pseudotrocha</taxon>
        <taxon>Ploima</taxon>
        <taxon>Brachionidae</taxon>
        <taxon>Brachionus</taxon>
    </lineage>
</organism>
<evidence type="ECO:0000256" key="3">
    <source>
        <dbReference type="ARBA" id="ARBA00022741"/>
    </source>
</evidence>
<evidence type="ECO:0000313" key="9">
    <source>
        <dbReference type="EMBL" id="RNA04519.1"/>
    </source>
</evidence>
<evidence type="ECO:0000256" key="7">
    <source>
        <dbReference type="SAM" id="MobiDB-lite"/>
    </source>
</evidence>
<keyword evidence="10" id="KW-1185">Reference proteome</keyword>
<evidence type="ECO:0000256" key="4">
    <source>
        <dbReference type="ARBA" id="ARBA00022777"/>
    </source>
</evidence>
<feature type="binding site" evidence="6">
    <location>
        <position position="146"/>
    </location>
    <ligand>
        <name>ATP</name>
        <dbReference type="ChEBI" id="CHEBI:30616"/>
    </ligand>
</feature>
<keyword evidence="3 6" id="KW-0547">Nucleotide-binding</keyword>
<proteinExistence type="predicted"/>
<evidence type="ECO:0000256" key="5">
    <source>
        <dbReference type="ARBA" id="ARBA00022840"/>
    </source>
</evidence>
<dbReference type="InterPro" id="IPR017441">
    <property type="entry name" value="Protein_kinase_ATP_BS"/>
</dbReference>
<accession>A0A3M7Q077</accession>
<name>A0A3M7Q077_BRAPC</name>
<dbReference type="InterPro" id="IPR000719">
    <property type="entry name" value="Prot_kinase_dom"/>
</dbReference>
<dbReference type="SMART" id="SM00220">
    <property type="entry name" value="S_TKc"/>
    <property type="match status" value="1"/>
</dbReference>
<feature type="domain" description="Protein kinase" evidence="8">
    <location>
        <begin position="107"/>
        <end position="479"/>
    </location>
</feature>
<comment type="caution">
    <text evidence="9">The sequence shown here is derived from an EMBL/GenBank/DDBJ whole genome shotgun (WGS) entry which is preliminary data.</text>
</comment>
<dbReference type="EMBL" id="REGN01008073">
    <property type="protein sequence ID" value="RNA04519.1"/>
    <property type="molecule type" value="Genomic_DNA"/>
</dbReference>
<feature type="region of interest" description="Disordered" evidence="7">
    <location>
        <begin position="200"/>
        <end position="229"/>
    </location>
</feature>
<dbReference type="Proteomes" id="UP000276133">
    <property type="component" value="Unassembled WGS sequence"/>
</dbReference>
<dbReference type="GO" id="GO:0004674">
    <property type="term" value="F:protein serine/threonine kinase activity"/>
    <property type="evidence" value="ECO:0007669"/>
    <property type="project" value="UniProtKB-KW"/>
</dbReference>
<dbReference type="Gene3D" id="1.10.510.10">
    <property type="entry name" value="Transferase(Phosphotransferase) domain 1"/>
    <property type="match status" value="1"/>
</dbReference>
<dbReference type="PROSITE" id="PS00108">
    <property type="entry name" value="PROTEIN_KINASE_ST"/>
    <property type="match status" value="1"/>
</dbReference>
<keyword evidence="5 6" id="KW-0067">ATP-binding</keyword>
<dbReference type="GO" id="GO:0005524">
    <property type="term" value="F:ATP binding"/>
    <property type="evidence" value="ECO:0007669"/>
    <property type="project" value="UniProtKB-UniRule"/>
</dbReference>
<dbReference type="Pfam" id="PF00069">
    <property type="entry name" value="Pkinase"/>
    <property type="match status" value="2"/>
</dbReference>
<dbReference type="GO" id="GO:0007165">
    <property type="term" value="P:signal transduction"/>
    <property type="evidence" value="ECO:0007669"/>
    <property type="project" value="TreeGrafter"/>
</dbReference>
<reference evidence="9 10" key="1">
    <citation type="journal article" date="2018" name="Sci. Rep.">
        <title>Genomic signatures of local adaptation to the degree of environmental predictability in rotifers.</title>
        <authorList>
            <person name="Franch-Gras L."/>
            <person name="Hahn C."/>
            <person name="Garcia-Roger E.M."/>
            <person name="Carmona M.J."/>
            <person name="Serra M."/>
            <person name="Gomez A."/>
        </authorList>
    </citation>
    <scope>NUCLEOTIDE SEQUENCE [LARGE SCALE GENOMIC DNA]</scope>
    <source>
        <strain evidence="9">HYR1</strain>
    </source>
</reference>
<evidence type="ECO:0000256" key="1">
    <source>
        <dbReference type="ARBA" id="ARBA00022527"/>
    </source>
</evidence>
<dbReference type="PROSITE" id="PS50011">
    <property type="entry name" value="PROTEIN_KINASE_DOM"/>
    <property type="match status" value="1"/>
</dbReference>
<keyword evidence="1" id="KW-0723">Serine/threonine-protein kinase</keyword>
<evidence type="ECO:0000256" key="6">
    <source>
        <dbReference type="PROSITE-ProRule" id="PRU10141"/>
    </source>
</evidence>
<dbReference type="Gene3D" id="3.30.200.20">
    <property type="entry name" value="Phosphorylase Kinase, domain 1"/>
    <property type="match status" value="1"/>
</dbReference>
<sequence length="561" mass="64287">MLKTKQIFYEDDQASEAYHFDHTPEDMMNSDFFNDDIFDYKEKFLDGKRAADLPDGDLAQDEVYDVDDQNDILFAPVHHSDNDETFFKRVDSMEFVKQKPAKVIDKYLMGELLGDGSYGKVKECLDVESLARRAVKIINLKMVARKIPKGVENVRKEIKIMKKLAHPNLIKLYSTFEKGSLSSAKKNDLDPDLGRNIHPGRDLDLDNCHNRNPERDLDPDLGRNLHPGRDLDPNLGRDLDPHFPQLINLDKPPKLYIFMDYCITSLEKMLKTAPLGRLTNFQANYYFKQLVDGLDYLHSLNIIHNDIKPGNLLVTCDDVLKICDFSISADLGLFTEEEYAASRAEPEPDHGDQINPNLLASSGTGRFPIQQCTPMFQCPEMLDENIDELFILRNATKIDIWSSGITLYQLVTGTLPFHGQTLHQIFELIRSDRQIEIPGVCDKNLRTLLSGMLNRDMVQRWSIYQIRQCEWFRKKHALIKEEMAPLPQDVQHNELGTFRMINYLDNYCQAGLPPSAQARAANDAEDRFYSTEEEFKKAQSGQPVKVTDQAAKAKKSNCLLM</sequence>
<dbReference type="SUPFAM" id="SSF56112">
    <property type="entry name" value="Protein kinase-like (PK-like)"/>
    <property type="match status" value="1"/>
</dbReference>
<dbReference type="PANTHER" id="PTHR43895">
    <property type="entry name" value="CALCIUM/CALMODULIN-DEPENDENT PROTEIN KINASE KINASE-RELATED"/>
    <property type="match status" value="1"/>
</dbReference>
<dbReference type="PROSITE" id="PS00107">
    <property type="entry name" value="PROTEIN_KINASE_ATP"/>
    <property type="match status" value="1"/>
</dbReference>
<evidence type="ECO:0000313" key="10">
    <source>
        <dbReference type="Proteomes" id="UP000276133"/>
    </source>
</evidence>
<protein>
    <submittedName>
        <fullName evidence="9">Serine threonine-kinase STK11 isoform X1</fullName>
    </submittedName>
</protein>
<dbReference type="InterPro" id="IPR008271">
    <property type="entry name" value="Ser/Thr_kinase_AS"/>
</dbReference>
<evidence type="ECO:0000259" key="8">
    <source>
        <dbReference type="PROSITE" id="PS50011"/>
    </source>
</evidence>